<dbReference type="PANTHER" id="PTHR11236:SF50">
    <property type="entry name" value="AMINODEOXYCHORISMATE SYNTHASE COMPONENT 1"/>
    <property type="match status" value="1"/>
</dbReference>
<feature type="domain" description="Chorismate-utilising enzyme C-terminal" evidence="1">
    <location>
        <begin position="1"/>
        <end position="68"/>
    </location>
</feature>
<dbReference type="GO" id="GO:0046820">
    <property type="term" value="F:4-amino-4-deoxychorismate synthase activity"/>
    <property type="evidence" value="ECO:0007669"/>
    <property type="project" value="TreeGrafter"/>
</dbReference>
<dbReference type="Pfam" id="PF00425">
    <property type="entry name" value="Chorismate_bind"/>
    <property type="match status" value="1"/>
</dbReference>
<sequence>MEIIADIEKVAREVYCGAIGFIGFNGHMDTNIAIRTVVIEDGLAIFHAGGGITAMSNPEAEYEETLAKAKRLFEAFEADPSGAF</sequence>
<evidence type="ECO:0000259" key="1">
    <source>
        <dbReference type="Pfam" id="PF00425"/>
    </source>
</evidence>
<dbReference type="EMBL" id="FMZW01000050">
    <property type="protein sequence ID" value="SDF30068.1"/>
    <property type="molecule type" value="Genomic_DNA"/>
</dbReference>
<gene>
    <name evidence="2" type="ORF">SAMN05216337_105060</name>
</gene>
<dbReference type="Proteomes" id="UP000199245">
    <property type="component" value="Unassembled WGS sequence"/>
</dbReference>
<organism evidence="2 3">
    <name type="scientific">Bradyrhizobium brasilense</name>
    <dbReference type="NCBI Taxonomy" id="1419277"/>
    <lineage>
        <taxon>Bacteria</taxon>
        <taxon>Pseudomonadati</taxon>
        <taxon>Pseudomonadota</taxon>
        <taxon>Alphaproteobacteria</taxon>
        <taxon>Hyphomicrobiales</taxon>
        <taxon>Nitrobacteraceae</taxon>
        <taxon>Bradyrhizobium</taxon>
    </lineage>
</organism>
<dbReference type="InterPro" id="IPR015890">
    <property type="entry name" value="Chorismate_C"/>
</dbReference>
<dbReference type="Gene3D" id="3.60.120.10">
    <property type="entry name" value="Anthranilate synthase"/>
    <property type="match status" value="1"/>
</dbReference>
<reference evidence="2 3" key="1">
    <citation type="submission" date="2016-10" db="EMBL/GenBank/DDBJ databases">
        <authorList>
            <person name="de Groot N.N."/>
        </authorList>
    </citation>
    <scope>NUCLEOTIDE SEQUENCE [LARGE SCALE GENOMIC DNA]</scope>
    <source>
        <strain evidence="2 3">R5</strain>
    </source>
</reference>
<proteinExistence type="predicted"/>
<dbReference type="AlphaFoldDB" id="A0A1G7JYJ5"/>
<dbReference type="PRINTS" id="PR00095">
    <property type="entry name" value="ANTSNTHASEI"/>
</dbReference>
<dbReference type="InterPro" id="IPR005801">
    <property type="entry name" value="ADC_synthase"/>
</dbReference>
<dbReference type="SUPFAM" id="SSF56322">
    <property type="entry name" value="ADC synthase"/>
    <property type="match status" value="1"/>
</dbReference>
<accession>A0A1G7JYJ5</accession>
<evidence type="ECO:0000313" key="3">
    <source>
        <dbReference type="Proteomes" id="UP000199245"/>
    </source>
</evidence>
<protein>
    <submittedName>
        <fullName evidence="2">Para-aminobenzoate synthetase component 1</fullName>
    </submittedName>
</protein>
<dbReference type="GO" id="GO:0000162">
    <property type="term" value="P:L-tryptophan biosynthetic process"/>
    <property type="evidence" value="ECO:0007669"/>
    <property type="project" value="TreeGrafter"/>
</dbReference>
<evidence type="ECO:0000313" key="2">
    <source>
        <dbReference type="EMBL" id="SDF30068.1"/>
    </source>
</evidence>
<name>A0A1G7JYJ5_9BRAD</name>
<dbReference type="InterPro" id="IPR019999">
    <property type="entry name" value="Anth_synth_I-like"/>
</dbReference>
<dbReference type="PANTHER" id="PTHR11236">
    <property type="entry name" value="AMINOBENZOATE/ANTHRANILATE SYNTHASE"/>
    <property type="match status" value="1"/>
</dbReference>